<accession>A0A090ZIY1</accession>
<proteinExistence type="predicted"/>
<dbReference type="Pfam" id="PF13529">
    <property type="entry name" value="Peptidase_C39_2"/>
    <property type="match status" value="1"/>
</dbReference>
<dbReference type="HOGENOM" id="CLU_1522370_0_0_9"/>
<dbReference type="Proteomes" id="UP000029278">
    <property type="component" value="Unassembled WGS sequence"/>
</dbReference>
<dbReference type="InterPro" id="IPR039564">
    <property type="entry name" value="Peptidase_C39-like"/>
</dbReference>
<feature type="domain" description="Peptidase C39-like" evidence="1">
    <location>
        <begin position="20"/>
        <end position="132"/>
    </location>
</feature>
<evidence type="ECO:0000313" key="2">
    <source>
        <dbReference type="EMBL" id="KFN10210.1"/>
    </source>
</evidence>
<name>A0A090ZIY1_PAEMA</name>
<keyword evidence="4" id="KW-1185">Reference proteome</keyword>
<dbReference type="Proteomes" id="UP000442469">
    <property type="component" value="Unassembled WGS sequence"/>
</dbReference>
<dbReference type="GeneID" id="77012222"/>
<gene>
    <name evidence="2" type="ORF">DJ90_408</name>
    <name evidence="3" type="ORF">GNQ08_23075</name>
</gene>
<sequence length="183" mass="20377">MAKKTYNVDLKTPSFKQFNDGTNKWYSKKTSCGGTIGEEGCFLTSAAMIFKGFGDNVDPGTLTDKLKSDYKGADCPFAWDTAAKAYSHTWHNKTNGSFDNIRDDLFELIVNSRIPVMVHVPNHLVVVKGFSGTLTVDIDGYPYYTEITASMFKVNDPGSSKNTTLQDVITQKGKVDYITYYTE</sequence>
<protein>
    <submittedName>
        <fullName evidence="2">Peptidase C39 like family protein</fullName>
    </submittedName>
</protein>
<reference evidence="3 5" key="2">
    <citation type="submission" date="2019-11" db="EMBL/GenBank/DDBJ databases">
        <title>Draft genome sequences of five Paenibacillus species of dairy origin.</title>
        <authorList>
            <person name="Olajide A.M."/>
            <person name="Chen S."/>
            <person name="Lapointe G."/>
        </authorList>
    </citation>
    <scope>NUCLEOTIDE SEQUENCE [LARGE SCALE GENOMIC DNA]</scope>
    <source>
        <strain evidence="3 5">3CT49</strain>
    </source>
</reference>
<evidence type="ECO:0000313" key="4">
    <source>
        <dbReference type="Proteomes" id="UP000029278"/>
    </source>
</evidence>
<dbReference type="PATRIC" id="fig|44252.3.peg.1641"/>
<dbReference type="RefSeq" id="WP_036620946.1">
    <property type="nucleotide sequence ID" value="NZ_BGML01000005.1"/>
</dbReference>
<dbReference type="AlphaFoldDB" id="A0A090ZIY1"/>
<dbReference type="Gene3D" id="3.90.70.10">
    <property type="entry name" value="Cysteine proteinases"/>
    <property type="match status" value="1"/>
</dbReference>
<dbReference type="EMBL" id="WNZZ01000022">
    <property type="protein sequence ID" value="MUG25254.1"/>
    <property type="molecule type" value="Genomic_DNA"/>
</dbReference>
<evidence type="ECO:0000259" key="1">
    <source>
        <dbReference type="Pfam" id="PF13529"/>
    </source>
</evidence>
<comment type="caution">
    <text evidence="2">The sequence shown here is derived from an EMBL/GenBank/DDBJ whole genome shotgun (WGS) entry which is preliminary data.</text>
</comment>
<organism evidence="2 4">
    <name type="scientific">Paenibacillus macerans</name>
    <name type="common">Bacillus macerans</name>
    <dbReference type="NCBI Taxonomy" id="44252"/>
    <lineage>
        <taxon>Bacteria</taxon>
        <taxon>Bacillati</taxon>
        <taxon>Bacillota</taxon>
        <taxon>Bacilli</taxon>
        <taxon>Bacillales</taxon>
        <taxon>Paenibacillaceae</taxon>
        <taxon>Paenibacillus</taxon>
    </lineage>
</organism>
<dbReference type="STRING" id="44252.DJ90_408"/>
<dbReference type="EMBL" id="JMQA01000020">
    <property type="protein sequence ID" value="KFN10210.1"/>
    <property type="molecule type" value="Genomic_DNA"/>
</dbReference>
<reference evidence="2 4" key="1">
    <citation type="submission" date="2014-04" db="EMBL/GenBank/DDBJ databases">
        <authorList>
            <person name="Bishop-Lilly K.A."/>
            <person name="Broomall S.M."/>
            <person name="Chain P.S."/>
            <person name="Chertkov O."/>
            <person name="Coyne S.R."/>
            <person name="Daligault H.E."/>
            <person name="Davenport K.W."/>
            <person name="Erkkila T."/>
            <person name="Frey K.G."/>
            <person name="Gibbons H.S."/>
            <person name="Gu W."/>
            <person name="Jaissle J."/>
            <person name="Johnson S.L."/>
            <person name="Koroleva G.I."/>
            <person name="Ladner J.T."/>
            <person name="Lo C.-C."/>
            <person name="Minogue T.D."/>
            <person name="Munk C."/>
            <person name="Palacios G.F."/>
            <person name="Redden C.L."/>
            <person name="Rosenzweig C.N."/>
            <person name="Scholz M.B."/>
            <person name="Teshima H."/>
            <person name="Xu Y."/>
        </authorList>
    </citation>
    <scope>NUCLEOTIDE SEQUENCE [LARGE SCALE GENOMIC DNA]</scope>
    <source>
        <strain evidence="2 4">8244</strain>
    </source>
</reference>
<dbReference type="OrthoDB" id="2680484at2"/>
<evidence type="ECO:0000313" key="5">
    <source>
        <dbReference type="Proteomes" id="UP000442469"/>
    </source>
</evidence>
<evidence type="ECO:0000313" key="3">
    <source>
        <dbReference type="EMBL" id="MUG25254.1"/>
    </source>
</evidence>